<keyword evidence="3" id="KW-1185">Reference proteome</keyword>
<proteinExistence type="predicted"/>
<feature type="region of interest" description="Disordered" evidence="1">
    <location>
        <begin position="42"/>
        <end position="74"/>
    </location>
</feature>
<dbReference type="Gene3D" id="3.40.630.100">
    <property type="entry name" value="Poly-gamma-glutamate hydrolase, zinc-binding motif"/>
    <property type="match status" value="1"/>
</dbReference>
<reference evidence="2 3" key="1">
    <citation type="submission" date="2019-04" db="EMBL/GenBank/DDBJ databases">
        <title>Genomic characterization of Staphylococcus petrasii strains.</title>
        <authorList>
            <person name="Vrbovska V."/>
            <person name="Kovarovic V."/>
            <person name="Maslanova I."/>
            <person name="Indrakova A."/>
            <person name="Petras P."/>
            <person name="Sedo O."/>
            <person name="Svec P."/>
            <person name="Fisarova L."/>
            <person name="Sedlacek I."/>
            <person name="Doskar J."/>
            <person name="Pantucek R."/>
        </authorList>
    </citation>
    <scope>NUCLEOTIDE SEQUENCE [LARGE SCALE GENOMIC DNA]</scope>
    <source>
        <strain evidence="2 3">CCM 8421</strain>
    </source>
</reference>
<feature type="compositionally biased region" description="Basic and acidic residues" evidence="1">
    <location>
        <begin position="63"/>
        <end position="72"/>
    </location>
</feature>
<name>A0ABY2KIM0_9STAP</name>
<accession>A0ABY2KIM0</accession>
<dbReference type="EMBL" id="SRJF01000002">
    <property type="protein sequence ID" value="TGA80414.1"/>
    <property type="molecule type" value="Genomic_DNA"/>
</dbReference>
<dbReference type="Pfam" id="PF05908">
    <property type="entry name" value="Gamma_PGA_hydro"/>
    <property type="match status" value="1"/>
</dbReference>
<evidence type="ECO:0000313" key="2">
    <source>
        <dbReference type="EMBL" id="TGA80414.1"/>
    </source>
</evidence>
<evidence type="ECO:0000313" key="3">
    <source>
        <dbReference type="Proteomes" id="UP000298482"/>
    </source>
</evidence>
<sequence length="301" mass="33990">MFNLRKTDARNSSFLKKWAVLVVSVLVIVLVVGLFHKPAEATEDSHQGVPHNKEAKHKLPHPLNHENEKGKESNINLEPATPIIPEVPHKDHFRSMTQLFANSKEGVDWKKEIKKTSSDVIIVAPHGGNIEKGTTELTKMVANHNHYNYYSFTVLNRQNPEKFHVTSSHYNDPTLLNMVKSKDFAVSIHGAKGDKPVIYLGGLDTELKEAIKQQLLKKHFTVKIAPSYLGGDLKQNFVNRDFKDKGVQLELTTAFRKSLFINENMSPKSRANKKNWSPVMYKFSDALDKAIKKVDDSGKDG</sequence>
<gene>
    <name evidence="2" type="ORF">E2556_02000</name>
</gene>
<evidence type="ECO:0000256" key="1">
    <source>
        <dbReference type="SAM" id="MobiDB-lite"/>
    </source>
</evidence>
<evidence type="ECO:0008006" key="4">
    <source>
        <dbReference type="Google" id="ProtNLM"/>
    </source>
</evidence>
<dbReference type="InterPro" id="IPR038128">
    <property type="entry name" value="Gamma_PGA_hydro_sf"/>
</dbReference>
<dbReference type="InterPro" id="IPR008585">
    <property type="entry name" value="Gamma_PGA_hydro"/>
</dbReference>
<comment type="caution">
    <text evidence="2">The sequence shown here is derived from an EMBL/GenBank/DDBJ whole genome shotgun (WGS) entry which is preliminary data.</text>
</comment>
<protein>
    <recommendedName>
        <fullName evidence="4">Phage-related replication protein</fullName>
    </recommendedName>
</protein>
<organism evidence="2 3">
    <name type="scientific">Staphylococcus croceilyticus</name>
    <dbReference type="NCBI Taxonomy" id="319942"/>
    <lineage>
        <taxon>Bacteria</taxon>
        <taxon>Bacillati</taxon>
        <taxon>Bacillota</taxon>
        <taxon>Bacilli</taxon>
        <taxon>Bacillales</taxon>
        <taxon>Staphylococcaceae</taxon>
        <taxon>Staphylococcus</taxon>
    </lineage>
</organism>
<dbReference type="Proteomes" id="UP000298482">
    <property type="component" value="Unassembled WGS sequence"/>
</dbReference>